<gene>
    <name evidence="2" type="ordered locus">Tola_2751</name>
</gene>
<protein>
    <submittedName>
        <fullName evidence="2">Uncharacterized protein</fullName>
    </submittedName>
</protein>
<proteinExistence type="inferred from homology"/>
<dbReference type="Gene3D" id="1.10.10.610">
    <property type="entry name" value="YehU-like"/>
    <property type="match status" value="1"/>
</dbReference>
<reference evidence="3" key="1">
    <citation type="submission" date="2009-05" db="EMBL/GenBank/DDBJ databases">
        <title>Complete sequence of Tolumonas auensis DSM 9187.</title>
        <authorList>
            <consortium name="US DOE Joint Genome Institute"/>
            <person name="Lucas S."/>
            <person name="Copeland A."/>
            <person name="Lapidus A."/>
            <person name="Glavina del Rio T."/>
            <person name="Tice H."/>
            <person name="Bruce D."/>
            <person name="Goodwin L."/>
            <person name="Pitluck S."/>
            <person name="Chertkov O."/>
            <person name="Brettin T."/>
            <person name="Detter J.C."/>
            <person name="Han C."/>
            <person name="Larimer F."/>
            <person name="Land M."/>
            <person name="Hauser L."/>
            <person name="Kyrpides N."/>
            <person name="Mikhailova N."/>
            <person name="Spring S."/>
            <person name="Beller H."/>
        </authorList>
    </citation>
    <scope>NUCLEOTIDE SEQUENCE [LARGE SCALE GENOMIC DNA]</scope>
    <source>
        <strain evidence="3">DSM 9187 / TA4</strain>
    </source>
</reference>
<reference evidence="2 3" key="2">
    <citation type="journal article" date="2011" name="Stand. Genomic Sci.">
        <title>Complete genome sequence of Tolumonas auensis type strain (TA 4).</title>
        <authorList>
            <person name="Chertkov O."/>
            <person name="Copeland A."/>
            <person name="Lucas S."/>
            <person name="Lapidus A."/>
            <person name="Berry K.W."/>
            <person name="Detter J.C."/>
            <person name="Del Rio T.G."/>
            <person name="Hammon N."/>
            <person name="Dalin E."/>
            <person name="Tice H."/>
            <person name="Pitluck S."/>
            <person name="Richardson P."/>
            <person name="Bruce D."/>
            <person name="Goodwin L."/>
            <person name="Han C."/>
            <person name="Tapia R."/>
            <person name="Saunders E."/>
            <person name="Schmutz J."/>
            <person name="Brettin T."/>
            <person name="Larimer F."/>
            <person name="Land M."/>
            <person name="Hauser L."/>
            <person name="Spring S."/>
            <person name="Rohde M."/>
            <person name="Kyrpides N.C."/>
            <person name="Ivanova N."/>
            <person name="Goker M."/>
            <person name="Beller H.R."/>
            <person name="Klenk H.P."/>
            <person name="Woyke T."/>
        </authorList>
    </citation>
    <scope>NUCLEOTIDE SEQUENCE [LARGE SCALE GENOMIC DNA]</scope>
    <source>
        <strain evidence="3">DSM 9187 / TA4</strain>
    </source>
</reference>
<accession>C4LBS0</accession>
<dbReference type="PIRSF" id="PIRSF006169">
    <property type="entry name" value="UCP006169"/>
    <property type="match status" value="1"/>
</dbReference>
<dbReference type="InterPro" id="IPR036685">
    <property type="entry name" value="YehU-like_sf"/>
</dbReference>
<dbReference type="EMBL" id="CP001616">
    <property type="protein sequence ID" value="ACQ94344.1"/>
    <property type="molecule type" value="Genomic_DNA"/>
</dbReference>
<dbReference type="RefSeq" id="WP_015879793.1">
    <property type="nucleotide sequence ID" value="NC_012691.1"/>
</dbReference>
<dbReference type="InterPro" id="IPR010648">
    <property type="entry name" value="UPF0270"/>
</dbReference>
<comment type="similarity">
    <text evidence="1">Belongs to the UPF0270 family.</text>
</comment>
<dbReference type="SUPFAM" id="SSF118001">
    <property type="entry name" value="YehU-like"/>
    <property type="match status" value="1"/>
</dbReference>
<name>C4LBS0_TOLAT</name>
<dbReference type="HOGENOM" id="CLU_186759_1_0_6"/>
<dbReference type="OrthoDB" id="6120729at2"/>
<evidence type="ECO:0000256" key="1">
    <source>
        <dbReference type="ARBA" id="ARBA00006450"/>
    </source>
</evidence>
<dbReference type="eggNOG" id="COG3089">
    <property type="taxonomic scope" value="Bacteria"/>
</dbReference>
<sequence>MIIPWQQLPAATLDSLIESFVLREGTDYGEQTFSLAEKVEQVRQQLEHGDVVILYSELHESVTIAPKEAIQVIGDVTEI</sequence>
<dbReference type="STRING" id="595494.Tola_2751"/>
<dbReference type="Proteomes" id="UP000009073">
    <property type="component" value="Chromosome"/>
</dbReference>
<organism evidence="2 3">
    <name type="scientific">Tolumonas auensis (strain DSM 9187 / NBRC 110442 / TA 4)</name>
    <dbReference type="NCBI Taxonomy" id="595494"/>
    <lineage>
        <taxon>Bacteria</taxon>
        <taxon>Pseudomonadati</taxon>
        <taxon>Pseudomonadota</taxon>
        <taxon>Gammaproteobacteria</taxon>
        <taxon>Aeromonadales</taxon>
        <taxon>Aeromonadaceae</taxon>
        <taxon>Tolumonas</taxon>
    </lineage>
</organism>
<dbReference type="NCBIfam" id="NF003438">
    <property type="entry name" value="PRK04966.1"/>
    <property type="match status" value="1"/>
</dbReference>
<dbReference type="Pfam" id="PF06794">
    <property type="entry name" value="UPF0270"/>
    <property type="match status" value="1"/>
</dbReference>
<evidence type="ECO:0000313" key="2">
    <source>
        <dbReference type="EMBL" id="ACQ94344.1"/>
    </source>
</evidence>
<keyword evidence="3" id="KW-1185">Reference proteome</keyword>
<dbReference type="KEGG" id="tau:Tola_2751"/>
<dbReference type="AlphaFoldDB" id="C4LBS0"/>
<evidence type="ECO:0000313" key="3">
    <source>
        <dbReference type="Proteomes" id="UP000009073"/>
    </source>
</evidence>